<dbReference type="PATRIC" id="fig|50340.43.peg.4459"/>
<dbReference type="CDD" id="cd00093">
    <property type="entry name" value="HTH_XRE"/>
    <property type="match status" value="1"/>
</dbReference>
<dbReference type="AlphaFoldDB" id="A0A0N0VIF9"/>
<organism evidence="1 2">
    <name type="scientific">Pseudomonas asplenii</name>
    <dbReference type="NCBI Taxonomy" id="53407"/>
    <lineage>
        <taxon>Bacteria</taxon>
        <taxon>Pseudomonadati</taxon>
        <taxon>Pseudomonadota</taxon>
        <taxon>Gammaproteobacteria</taxon>
        <taxon>Pseudomonadales</taxon>
        <taxon>Pseudomonadaceae</taxon>
        <taxon>Pseudomonas</taxon>
    </lineage>
</organism>
<dbReference type="Proteomes" id="UP000037931">
    <property type="component" value="Unassembled WGS sequence"/>
</dbReference>
<name>A0A0N0VIF9_9PSED</name>
<dbReference type="InterPro" id="IPR031856">
    <property type="entry name" value="YdaS_toxin-like"/>
</dbReference>
<dbReference type="RefSeq" id="WP_054064746.1">
    <property type="nucleotide sequence ID" value="NZ_JSYZ01000034.1"/>
</dbReference>
<proteinExistence type="predicted"/>
<keyword evidence="1" id="KW-0238">DNA-binding</keyword>
<dbReference type="GO" id="GO:0003677">
    <property type="term" value="F:DNA binding"/>
    <property type="evidence" value="ECO:0007669"/>
    <property type="project" value="UniProtKB-KW"/>
</dbReference>
<dbReference type="Gene3D" id="1.10.260.40">
    <property type="entry name" value="lambda repressor-like DNA-binding domains"/>
    <property type="match status" value="1"/>
</dbReference>
<reference evidence="1 2" key="1">
    <citation type="journal article" date="2015" name="PLoS ONE">
        <title>Rice-Infecting Pseudomonas Genomes Are Highly Accessorized and Harbor Multiple Putative Virulence Mechanisms to Cause Sheath Brown Rot.</title>
        <authorList>
            <person name="Quibod I.L."/>
            <person name="Grande G."/>
            <person name="Oreiro E.G."/>
            <person name="Borja F.N."/>
            <person name="Dossa G.S."/>
            <person name="Mauleon R."/>
            <person name="Cruz C.V."/>
            <person name="Oliva R."/>
        </authorList>
    </citation>
    <scope>NUCLEOTIDE SEQUENCE [LARGE SCALE GENOMIC DNA]</scope>
    <source>
        <strain evidence="1 2">IRRI 6609</strain>
    </source>
</reference>
<comment type="caution">
    <text evidence="1">The sequence shown here is derived from an EMBL/GenBank/DDBJ whole genome shotgun (WGS) entry which is preliminary data.</text>
</comment>
<dbReference type="OrthoDB" id="7007021at2"/>
<sequence>MNKHFDALVKHFGSQQATAEALGVKQGTVSGWVRGLHGCTAEIAIKAEIATKGAIKARDLRPSIPQQAA</sequence>
<dbReference type="EMBL" id="JSYZ01000034">
    <property type="protein sequence ID" value="KPA87316.1"/>
    <property type="molecule type" value="Genomic_DNA"/>
</dbReference>
<keyword evidence="2" id="KW-1185">Reference proteome</keyword>
<dbReference type="SUPFAM" id="SSF47413">
    <property type="entry name" value="lambda repressor-like DNA-binding domains"/>
    <property type="match status" value="1"/>
</dbReference>
<gene>
    <name evidence="1" type="ORF">PF66_06226</name>
</gene>
<dbReference type="STRING" id="50340.PF66_06226"/>
<dbReference type="InterPro" id="IPR010982">
    <property type="entry name" value="Lambda_DNA-bd_dom_sf"/>
</dbReference>
<protein>
    <submittedName>
        <fullName evidence="1">DNA-binding transcriptional regulator Cro</fullName>
    </submittedName>
</protein>
<dbReference type="Pfam" id="PF15943">
    <property type="entry name" value="YdaS_toxin"/>
    <property type="match status" value="1"/>
</dbReference>
<dbReference type="InterPro" id="IPR001387">
    <property type="entry name" value="Cro/C1-type_HTH"/>
</dbReference>
<evidence type="ECO:0000313" key="1">
    <source>
        <dbReference type="EMBL" id="KPA87316.1"/>
    </source>
</evidence>
<accession>A0A0N0VIF9</accession>
<evidence type="ECO:0000313" key="2">
    <source>
        <dbReference type="Proteomes" id="UP000037931"/>
    </source>
</evidence>